<dbReference type="Proteomes" id="UP000775547">
    <property type="component" value="Unassembled WGS sequence"/>
</dbReference>
<reference evidence="2" key="1">
    <citation type="submission" date="2020-07" db="EMBL/GenBank/DDBJ databases">
        <authorList>
            <person name="Nieuwenhuis M."/>
            <person name="Van De Peppel L.J.J."/>
        </authorList>
    </citation>
    <scope>NUCLEOTIDE SEQUENCE</scope>
    <source>
        <strain evidence="2">AP01</strain>
        <tissue evidence="2">Mycelium</tissue>
    </source>
</reference>
<dbReference type="AlphaFoldDB" id="A0A9P7G9Z3"/>
<dbReference type="Gene3D" id="2.40.70.10">
    <property type="entry name" value="Acid Proteases"/>
    <property type="match status" value="1"/>
</dbReference>
<reference evidence="2" key="2">
    <citation type="submission" date="2021-10" db="EMBL/GenBank/DDBJ databases">
        <title>Phylogenomics reveals ancestral predisposition of the termite-cultivated fungus Termitomyces towards a domesticated lifestyle.</title>
        <authorList>
            <person name="Auxier B."/>
            <person name="Grum-Grzhimaylo A."/>
            <person name="Cardenas M.E."/>
            <person name="Lodge J.D."/>
            <person name="Laessoe T."/>
            <person name="Pedersen O."/>
            <person name="Smith M.E."/>
            <person name="Kuyper T.W."/>
            <person name="Franco-Molano E.A."/>
            <person name="Baroni T.J."/>
            <person name="Aanen D.K."/>
        </authorList>
    </citation>
    <scope>NUCLEOTIDE SEQUENCE</scope>
    <source>
        <strain evidence="2">AP01</strain>
        <tissue evidence="2">Mycelium</tissue>
    </source>
</reference>
<feature type="region of interest" description="Disordered" evidence="1">
    <location>
        <begin position="33"/>
        <end position="59"/>
    </location>
</feature>
<feature type="compositionally biased region" description="Basic and acidic residues" evidence="1">
    <location>
        <begin position="33"/>
        <end position="49"/>
    </location>
</feature>
<dbReference type="InterPro" id="IPR021109">
    <property type="entry name" value="Peptidase_aspartic_dom_sf"/>
</dbReference>
<dbReference type="OrthoDB" id="3052489at2759"/>
<name>A0A9P7G9Z3_9AGAR</name>
<accession>A0A9P7G9Z3</accession>
<keyword evidence="3" id="KW-1185">Reference proteome</keyword>
<comment type="caution">
    <text evidence="2">The sequence shown here is derived from an EMBL/GenBank/DDBJ whole genome shotgun (WGS) entry which is preliminary data.</text>
</comment>
<evidence type="ECO:0000313" key="2">
    <source>
        <dbReference type="EMBL" id="KAG5643405.1"/>
    </source>
</evidence>
<dbReference type="SUPFAM" id="SSF50630">
    <property type="entry name" value="Acid proteases"/>
    <property type="match status" value="1"/>
</dbReference>
<protein>
    <submittedName>
        <fullName evidence="2">Uncharacterized protein</fullName>
    </submittedName>
</protein>
<evidence type="ECO:0000256" key="1">
    <source>
        <dbReference type="SAM" id="MobiDB-lite"/>
    </source>
</evidence>
<sequence>MVRAINYDALCKLAPDEQGWTFTVTTKKIPDDYEERKLDPSKAVEERPPQRFPHARTRASVAASTTISIDDDRRDVKKYATSQMHALEYNIHRDEFLKQDDEENDKPEFRAPFEFGAVTGTWFDDTESHGNMMIFGRTPVADGNNDWNRVFLVLGQGTLNWVIPSPSKRINNAIHWDEYGAEHGMAIDTGTSMIYLKNTQLVDKYFDAFTDPSWVKKARNRYYLLETAPPSQFPRLDIQLGANGEYLTICPSSLLGRPSRMYPGWRLANLQTTPVHTIGSGLTCDILGLAGMRSALFMFQYPVAPQVVSGGQSDTPQKDNEGDRVNMLAAPCINWQQLRWMYPE</sequence>
<organism evidence="2 3">
    <name type="scientific">Asterophora parasitica</name>
    <dbReference type="NCBI Taxonomy" id="117018"/>
    <lineage>
        <taxon>Eukaryota</taxon>
        <taxon>Fungi</taxon>
        <taxon>Dikarya</taxon>
        <taxon>Basidiomycota</taxon>
        <taxon>Agaricomycotina</taxon>
        <taxon>Agaricomycetes</taxon>
        <taxon>Agaricomycetidae</taxon>
        <taxon>Agaricales</taxon>
        <taxon>Tricholomatineae</taxon>
        <taxon>Lyophyllaceae</taxon>
        <taxon>Asterophora</taxon>
    </lineage>
</organism>
<gene>
    <name evidence="2" type="ORF">DXG03_000983</name>
</gene>
<proteinExistence type="predicted"/>
<dbReference type="EMBL" id="JABCKV010000115">
    <property type="protein sequence ID" value="KAG5643405.1"/>
    <property type="molecule type" value="Genomic_DNA"/>
</dbReference>
<evidence type="ECO:0000313" key="3">
    <source>
        <dbReference type="Proteomes" id="UP000775547"/>
    </source>
</evidence>